<accession>A0A7R8XAP3</accession>
<comment type="subcellular location">
    <subcellularLocation>
        <location evidence="1">Cell membrane</location>
    </subcellularLocation>
</comment>
<feature type="region of interest" description="Disordered" evidence="9">
    <location>
        <begin position="346"/>
        <end position="386"/>
    </location>
</feature>
<keyword evidence="7" id="KW-0325">Glycoprotein</keyword>
<evidence type="ECO:0000256" key="3">
    <source>
        <dbReference type="ARBA" id="ARBA00022729"/>
    </source>
</evidence>
<keyword evidence="12" id="KW-1185">Reference proteome</keyword>
<dbReference type="OrthoDB" id="10012075at2759"/>
<evidence type="ECO:0000256" key="7">
    <source>
        <dbReference type="ARBA" id="ARBA00023180"/>
    </source>
</evidence>
<evidence type="ECO:0000256" key="8">
    <source>
        <dbReference type="ARBA" id="ARBA00023319"/>
    </source>
</evidence>
<name>A0A7R8XAP3_9CRUS</name>
<evidence type="ECO:0000256" key="9">
    <source>
        <dbReference type="SAM" id="MobiDB-lite"/>
    </source>
</evidence>
<dbReference type="InterPro" id="IPR036179">
    <property type="entry name" value="Ig-like_dom_sf"/>
</dbReference>
<organism evidence="11">
    <name type="scientific">Darwinula stevensoni</name>
    <dbReference type="NCBI Taxonomy" id="69355"/>
    <lineage>
        <taxon>Eukaryota</taxon>
        <taxon>Metazoa</taxon>
        <taxon>Ecdysozoa</taxon>
        <taxon>Arthropoda</taxon>
        <taxon>Crustacea</taxon>
        <taxon>Oligostraca</taxon>
        <taxon>Ostracoda</taxon>
        <taxon>Podocopa</taxon>
        <taxon>Podocopida</taxon>
        <taxon>Darwinulocopina</taxon>
        <taxon>Darwinuloidea</taxon>
        <taxon>Darwinulidae</taxon>
        <taxon>Darwinula</taxon>
    </lineage>
</organism>
<evidence type="ECO:0000256" key="1">
    <source>
        <dbReference type="ARBA" id="ARBA00004236"/>
    </source>
</evidence>
<dbReference type="PROSITE" id="PS50835">
    <property type="entry name" value="IG_LIKE"/>
    <property type="match status" value="2"/>
</dbReference>
<evidence type="ECO:0000256" key="4">
    <source>
        <dbReference type="ARBA" id="ARBA00022737"/>
    </source>
</evidence>
<evidence type="ECO:0000256" key="6">
    <source>
        <dbReference type="ARBA" id="ARBA00023157"/>
    </source>
</evidence>
<keyword evidence="8" id="KW-0393">Immunoglobulin domain</keyword>
<dbReference type="GO" id="GO:0005886">
    <property type="term" value="C:plasma membrane"/>
    <property type="evidence" value="ECO:0007669"/>
    <property type="project" value="UniProtKB-SubCell"/>
</dbReference>
<dbReference type="EMBL" id="LR900002">
    <property type="protein sequence ID" value="CAD7243721.1"/>
    <property type="molecule type" value="Genomic_DNA"/>
</dbReference>
<keyword evidence="3" id="KW-0732">Signal</keyword>
<dbReference type="PANTHER" id="PTHR12231">
    <property type="entry name" value="CTX-RELATED TYPE I TRANSMEMBRANE PROTEIN"/>
    <property type="match status" value="1"/>
</dbReference>
<reference evidence="11" key="1">
    <citation type="submission" date="2020-11" db="EMBL/GenBank/DDBJ databases">
        <authorList>
            <person name="Tran Van P."/>
        </authorList>
    </citation>
    <scope>NUCLEOTIDE SEQUENCE</scope>
</reference>
<evidence type="ECO:0000256" key="2">
    <source>
        <dbReference type="ARBA" id="ARBA00022475"/>
    </source>
</evidence>
<feature type="domain" description="Ig-like" evidence="10">
    <location>
        <begin position="70"/>
        <end position="164"/>
    </location>
</feature>
<dbReference type="InterPro" id="IPR051170">
    <property type="entry name" value="Neural/epithelial_adhesion"/>
</dbReference>
<feature type="compositionally biased region" description="Basic and acidic residues" evidence="9">
    <location>
        <begin position="377"/>
        <end position="386"/>
    </location>
</feature>
<gene>
    <name evidence="11" type="ORF">DSTB1V02_LOCUS3635</name>
</gene>
<dbReference type="SMART" id="SM00409">
    <property type="entry name" value="IG"/>
    <property type="match status" value="3"/>
</dbReference>
<dbReference type="Pfam" id="PF13927">
    <property type="entry name" value="Ig_3"/>
    <property type="match status" value="1"/>
</dbReference>
<sequence>MHMEGKQHGFSREALQSDITRALKDVEDDTELFKRLLSSYPARIKALRDRARRTWHFDPSQTIMNQNSSPYFGEPAGNVTAVLGRNTTLTCKVKDLGSYKVAWAHMDRKMVLVVDDRVATRIPRFGLSFDSDRITWRLHITGVTKDDAGRYMCQLNTEPMQALAIYLRVVVPPEIDDDKTSRSTVSVPENTNVTLMCHAHGNPTPTIYWRREDDRSIRGHSPQHGENQTQGRHLVLVKVNRNDMGAYLCIANNGIPPTVSKRISLEVEFQPSIRVEWSLIHAPRNSDVTLRCSSESHPRPLHYWLFNQTPVLNNVLKYETKEEHHSYTTFLDLTVKNIQPQDYEPQFTSSETASSTTAKRIPEDVRSASGKSTVVPCRKERKERGD</sequence>
<dbReference type="Gene3D" id="2.60.40.10">
    <property type="entry name" value="Immunoglobulins"/>
    <property type="match status" value="3"/>
</dbReference>
<proteinExistence type="predicted"/>
<dbReference type="FunFam" id="2.60.40.10:FF:000328">
    <property type="entry name" value="CLUMA_CG000981, isoform A"/>
    <property type="match status" value="1"/>
</dbReference>
<keyword evidence="4" id="KW-0677">Repeat</keyword>
<feature type="domain" description="Ig-like" evidence="10">
    <location>
        <begin position="173"/>
        <end position="264"/>
    </location>
</feature>
<dbReference type="SUPFAM" id="SSF48726">
    <property type="entry name" value="Immunoglobulin"/>
    <property type="match status" value="3"/>
</dbReference>
<evidence type="ECO:0000313" key="11">
    <source>
        <dbReference type="EMBL" id="CAD7243721.1"/>
    </source>
</evidence>
<feature type="compositionally biased region" description="Low complexity" evidence="9">
    <location>
        <begin position="348"/>
        <end position="358"/>
    </location>
</feature>
<evidence type="ECO:0000313" key="12">
    <source>
        <dbReference type="Proteomes" id="UP000677054"/>
    </source>
</evidence>
<evidence type="ECO:0000259" key="10">
    <source>
        <dbReference type="PROSITE" id="PS50835"/>
    </source>
</evidence>
<dbReference type="InterPro" id="IPR013106">
    <property type="entry name" value="Ig_V-set"/>
</dbReference>
<dbReference type="GO" id="GO:0043005">
    <property type="term" value="C:neuron projection"/>
    <property type="evidence" value="ECO:0007669"/>
    <property type="project" value="TreeGrafter"/>
</dbReference>
<dbReference type="Pfam" id="PF07686">
    <property type="entry name" value="V-set"/>
    <property type="match status" value="1"/>
</dbReference>
<keyword evidence="5" id="KW-0472">Membrane</keyword>
<dbReference type="Proteomes" id="UP000677054">
    <property type="component" value="Unassembled WGS sequence"/>
</dbReference>
<dbReference type="InterPro" id="IPR003598">
    <property type="entry name" value="Ig_sub2"/>
</dbReference>
<dbReference type="InterPro" id="IPR013783">
    <property type="entry name" value="Ig-like_fold"/>
</dbReference>
<dbReference type="InterPro" id="IPR007110">
    <property type="entry name" value="Ig-like_dom"/>
</dbReference>
<dbReference type="InterPro" id="IPR003599">
    <property type="entry name" value="Ig_sub"/>
</dbReference>
<dbReference type="AlphaFoldDB" id="A0A7R8XAP3"/>
<protein>
    <recommendedName>
        <fullName evidence="10">Ig-like domain-containing protein</fullName>
    </recommendedName>
</protein>
<dbReference type="EMBL" id="CAJPEV010000485">
    <property type="protein sequence ID" value="CAG0885756.1"/>
    <property type="molecule type" value="Genomic_DNA"/>
</dbReference>
<keyword evidence="6" id="KW-1015">Disulfide bond</keyword>
<keyword evidence="2" id="KW-1003">Cell membrane</keyword>
<dbReference type="SMART" id="SM00408">
    <property type="entry name" value="IGc2"/>
    <property type="match status" value="2"/>
</dbReference>
<evidence type="ECO:0000256" key="5">
    <source>
        <dbReference type="ARBA" id="ARBA00023136"/>
    </source>
</evidence>
<dbReference type="PANTHER" id="PTHR12231:SF253">
    <property type="entry name" value="DPR-INTERACTING PROTEIN ETA, ISOFORM B-RELATED"/>
    <property type="match status" value="1"/>
</dbReference>